<dbReference type="InterPro" id="IPR037138">
    <property type="entry name" value="His_deacetylse_dom_sf"/>
</dbReference>
<dbReference type="Gene3D" id="3.40.800.20">
    <property type="entry name" value="Histone deacetylase domain"/>
    <property type="match status" value="1"/>
</dbReference>
<dbReference type="PRINTS" id="PR01270">
    <property type="entry name" value="HDASUPER"/>
</dbReference>
<comment type="pathway">
    <text evidence="1">Ketone degradation; acetoin degradation.</text>
</comment>
<keyword evidence="4" id="KW-0006">Acetoin catabolism</keyword>
<dbReference type="InterPro" id="IPR000286">
    <property type="entry name" value="HDACs"/>
</dbReference>
<keyword evidence="7" id="KW-1185">Reference proteome</keyword>
<evidence type="ECO:0000256" key="3">
    <source>
        <dbReference type="ARBA" id="ARBA00020218"/>
    </source>
</evidence>
<name>A0ABS4XF73_9MICC</name>
<dbReference type="InterPro" id="IPR023801">
    <property type="entry name" value="His_deacetylse_dom"/>
</dbReference>
<evidence type="ECO:0000256" key="1">
    <source>
        <dbReference type="ARBA" id="ARBA00005101"/>
    </source>
</evidence>
<dbReference type="PANTHER" id="PTHR10625">
    <property type="entry name" value="HISTONE DEACETYLASE HDAC1-RELATED"/>
    <property type="match status" value="1"/>
</dbReference>
<evidence type="ECO:0000313" key="7">
    <source>
        <dbReference type="Proteomes" id="UP001296993"/>
    </source>
</evidence>
<dbReference type="InterPro" id="IPR023696">
    <property type="entry name" value="Ureohydrolase_dom_sf"/>
</dbReference>
<feature type="domain" description="Histone deacetylase" evidence="5">
    <location>
        <begin position="28"/>
        <end position="324"/>
    </location>
</feature>
<protein>
    <recommendedName>
        <fullName evidence="3">Acetoin utilization protein AcuC</fullName>
    </recommendedName>
</protein>
<dbReference type="PRINTS" id="PR01272">
    <property type="entry name" value="ACUCPROTEIN"/>
</dbReference>
<dbReference type="PANTHER" id="PTHR10625:SF10">
    <property type="entry name" value="HISTONE DEACETYLASE HDAC1"/>
    <property type="match status" value="1"/>
</dbReference>
<gene>
    <name evidence="6" type="ORF">JOF47_002621</name>
</gene>
<dbReference type="Pfam" id="PF00850">
    <property type="entry name" value="Hist_deacetyl"/>
    <property type="match status" value="1"/>
</dbReference>
<dbReference type="InterPro" id="IPR003085">
    <property type="entry name" value="AcuC"/>
</dbReference>
<comment type="caution">
    <text evidence="6">The sequence shown here is derived from an EMBL/GenBank/DDBJ whole genome shotgun (WGS) entry which is preliminary data.</text>
</comment>
<evidence type="ECO:0000256" key="4">
    <source>
        <dbReference type="ARBA" id="ARBA00022627"/>
    </source>
</evidence>
<dbReference type="SUPFAM" id="SSF52768">
    <property type="entry name" value="Arginase/deacetylase"/>
    <property type="match status" value="1"/>
</dbReference>
<sequence>MLDVTGPVPPTQVIWSEQMMAYRFSETHPMHPLRLDLTARLCRELELFDRENVTVVEPHVASDDELAAVHERGYIAAVHEVSANPEVPNEARGLGTEDNPAYAGIHEASARLAGGSIDAAEAVLGESALHVVNFGGGMHHASAGKASGFCIYNDAALAIERLLAGGVQKVLYVDVDAHHGDGTQSIFWDDPRVMTISIHESGMSLFPGTGFANEIGGPNAAGTAVNLAVPGLTGDAAWLRAFHAVVPQLAAVFGPEVIVSQHGCDGHKDDDLSNLRLSVDGQRQNALDIAELAQRLCGGRWIATGGGGYNTTSVVPRAWSHLVAIASGKPVPLRTPVPRPWREYVHERYGIWTPETMGDDAELWWRSWEVGYDPADPVDRSIMATRKEVFPLFGLDPWFD</sequence>
<comment type="similarity">
    <text evidence="2">Belongs to the histone deacetylase family.</text>
</comment>
<evidence type="ECO:0000313" key="6">
    <source>
        <dbReference type="EMBL" id="MBP2387110.1"/>
    </source>
</evidence>
<evidence type="ECO:0000256" key="2">
    <source>
        <dbReference type="ARBA" id="ARBA00005947"/>
    </source>
</evidence>
<organism evidence="6 7">
    <name type="scientific">Paeniglutamicibacter kerguelensis</name>
    <dbReference type="NCBI Taxonomy" id="254788"/>
    <lineage>
        <taxon>Bacteria</taxon>
        <taxon>Bacillati</taxon>
        <taxon>Actinomycetota</taxon>
        <taxon>Actinomycetes</taxon>
        <taxon>Micrococcales</taxon>
        <taxon>Micrococcaceae</taxon>
        <taxon>Paeniglutamicibacter</taxon>
    </lineage>
</organism>
<dbReference type="CDD" id="cd09994">
    <property type="entry name" value="HDAC_AcuC_like"/>
    <property type="match status" value="1"/>
</dbReference>
<reference evidence="6 7" key="1">
    <citation type="submission" date="2021-03" db="EMBL/GenBank/DDBJ databases">
        <title>Sequencing the genomes of 1000 actinobacteria strains.</title>
        <authorList>
            <person name="Klenk H.-P."/>
        </authorList>
    </citation>
    <scope>NUCLEOTIDE SEQUENCE [LARGE SCALE GENOMIC DNA]</scope>
    <source>
        <strain evidence="6 7">DSM 15797</strain>
    </source>
</reference>
<dbReference type="Proteomes" id="UP001296993">
    <property type="component" value="Unassembled WGS sequence"/>
</dbReference>
<dbReference type="EMBL" id="JAGIOF010000001">
    <property type="protein sequence ID" value="MBP2387110.1"/>
    <property type="molecule type" value="Genomic_DNA"/>
</dbReference>
<accession>A0ABS4XF73</accession>
<evidence type="ECO:0000259" key="5">
    <source>
        <dbReference type="Pfam" id="PF00850"/>
    </source>
</evidence>
<proteinExistence type="inferred from homology"/>